<protein>
    <submittedName>
        <fullName evidence="2">Glycoside hydrolase</fullName>
    </submittedName>
</protein>
<dbReference type="EMBL" id="CP103866">
    <property type="protein sequence ID" value="UWE04303.1"/>
    <property type="molecule type" value="Genomic_DNA"/>
</dbReference>
<dbReference type="InterPro" id="IPR021459">
    <property type="entry name" value="GH101-related"/>
</dbReference>
<evidence type="ECO:0000256" key="1">
    <source>
        <dbReference type="SAM" id="SignalP"/>
    </source>
</evidence>
<keyword evidence="1" id="KW-0732">Signal</keyword>
<keyword evidence="2" id="KW-0378">Hydrolase</keyword>
<evidence type="ECO:0000313" key="2">
    <source>
        <dbReference type="EMBL" id="UWE04303.1"/>
    </source>
</evidence>
<feature type="chain" id="PRO_5045307066" evidence="1">
    <location>
        <begin position="20"/>
        <end position="766"/>
    </location>
</feature>
<proteinExistence type="predicted"/>
<dbReference type="Proteomes" id="UP001058650">
    <property type="component" value="Chromosome"/>
</dbReference>
<sequence>MKKLISACLSGALVTALLSGCQTVDTINPKIEVHDYDFTFQVQPETFDITLTRNGVKERVSKPLTPMRVTRFEQNQTQASWEYPDQKIRVNLTKQKTYLDVRIQSTGASKFEWPMLRGKSYTLPLWEGKQIPSRDPHWQAYLGGETLHFREDFSMRFLAANLNRHAVVFIADDIFNDQVTFQNNPNLELHFSHEFPIINKKKTYGFRLYLTDQDPTQIAKIYRRHIQELGQFKSLAQKAKENSNVAKLFGAPHIYLWNDGILTDSDLRWQKLDSLLKGPTFGRIVEVLNANASDSGQELAQVIKSHTPGAWDRYQKQVIIRALNTALKLKTLYEPNHFPHPDKEARALLAKGIDKLSEQELYTLNKHLLKSALGESVTDVQTWGESISDLMRDMSRSGLNRAWIGLPNWADGLMNPVAVNTANKTGYLIGPYDSYHSIHKEQNMDWNTASFKDHTLYERATITDINGQKVKGFLGRGRKLNPTLSLPAVNQRVRDILKNGIAFNSWFVDCDATSEIYDDYTPEHLTTQAQDLQARLKRMNVIATRYHMVVGSEGGNDFASRVIAFAHGIETPVIAWSDKDMRQHKQSPYYIGAYWSQQGGTPDRFGKPVPIKKRYQHIYLDPVYSIPLYKLVYNDSVITTHHWEWGSLKIKGEISDRMLKELLYNVPPLYHVDERSWQKDKERISAFIKVWSPFHREAVQRELTSFKTLSPDRLVQETRFGKDMRVIANFSTHAYTYQGETIPAKSAVIYTETEKQLFNAAQFDNQ</sequence>
<dbReference type="GO" id="GO:0016787">
    <property type="term" value="F:hydrolase activity"/>
    <property type="evidence" value="ECO:0007669"/>
    <property type="project" value="UniProtKB-KW"/>
</dbReference>
<organism evidence="2 3">
    <name type="scientific">Laceyella sacchari</name>
    <name type="common">Thermoactinomyces thalpophilus</name>
    <dbReference type="NCBI Taxonomy" id="37482"/>
    <lineage>
        <taxon>Bacteria</taxon>
        <taxon>Bacillati</taxon>
        <taxon>Bacillota</taxon>
        <taxon>Bacilli</taxon>
        <taxon>Bacillales</taxon>
        <taxon>Thermoactinomycetaceae</taxon>
        <taxon>Laceyella</taxon>
    </lineage>
</organism>
<dbReference type="RefSeq" id="WP_259436332.1">
    <property type="nucleotide sequence ID" value="NZ_CP103866.1"/>
</dbReference>
<name>A0ABY5U3T1_LACSH</name>
<feature type="signal peptide" evidence="1">
    <location>
        <begin position="1"/>
        <end position="19"/>
    </location>
</feature>
<evidence type="ECO:0000313" key="3">
    <source>
        <dbReference type="Proteomes" id="UP001058650"/>
    </source>
</evidence>
<gene>
    <name evidence="2" type="ORF">NYR52_03865</name>
</gene>
<accession>A0ABY5U3T1</accession>
<dbReference type="Pfam" id="PF11308">
    <property type="entry name" value="Glyco_hydro_129"/>
    <property type="match status" value="1"/>
</dbReference>
<keyword evidence="3" id="KW-1185">Reference proteome</keyword>
<dbReference type="PROSITE" id="PS51257">
    <property type="entry name" value="PROKAR_LIPOPROTEIN"/>
    <property type="match status" value="1"/>
</dbReference>
<reference evidence="2" key="1">
    <citation type="submission" date="2022-08" db="EMBL/GenBank/DDBJ databases">
        <title>The complete genome sequence of the thermophilic bacterium Laceyella sacchari FBKL4.010 reveals the basis for tetramethylpyrazine biosynthesis in Moutai-flavor Daqu.</title>
        <authorList>
            <person name="Li D."/>
            <person name="Huang W."/>
            <person name="Wang C."/>
            <person name="Qiu S."/>
        </authorList>
    </citation>
    <scope>NUCLEOTIDE SEQUENCE</scope>
    <source>
        <strain evidence="2">FBKL4.014</strain>
    </source>
</reference>